<dbReference type="AlphaFoldDB" id="A0AAD2FMX7"/>
<feature type="chain" id="PRO_5042276216" evidence="1">
    <location>
        <begin position="26"/>
        <end position="344"/>
    </location>
</feature>
<sequence>MKRRCVGFCRAAILCILLPIKETDGMTTTTGNIFVNKTDSSNECNGMITVNSFPFRAGGDTTMAELRIPLIIVESTQAESLLCGQGTFSDYDVAAPALWYKIEGNDHYVKAVLETAENTERPFALFKGLNCGDELECILGHAAEHRDNMLTWFAKKETTYYFKVFGDPEGDDNIFVLEIMTSEAPRPSNDQCEFAQPLKLGDSLTGLTTGAWPHGIKDELCNLGKHSQALFYSIQGTGMDIDVTLRADVTEGLLGLAVVGEDDCSQCITHSEYMSATDSEQTVTFPSEEGKLYKIVVSGEEVFDAGLFHLAVGYGEVSRGVKQFQSLPWIGSAALLFSTLYMFG</sequence>
<keyword evidence="1" id="KW-0732">Signal</keyword>
<reference evidence="2" key="1">
    <citation type="submission" date="2023-08" db="EMBL/GenBank/DDBJ databases">
        <authorList>
            <person name="Audoor S."/>
            <person name="Bilcke G."/>
        </authorList>
    </citation>
    <scope>NUCLEOTIDE SEQUENCE</scope>
</reference>
<gene>
    <name evidence="2" type="ORF">CYCCA115_LOCUS10731</name>
</gene>
<dbReference type="EMBL" id="CAKOGP040001714">
    <property type="protein sequence ID" value="CAJ1946589.1"/>
    <property type="molecule type" value="Genomic_DNA"/>
</dbReference>
<dbReference type="Proteomes" id="UP001295423">
    <property type="component" value="Unassembled WGS sequence"/>
</dbReference>
<accession>A0AAD2FMX7</accession>
<feature type="signal peptide" evidence="1">
    <location>
        <begin position="1"/>
        <end position="25"/>
    </location>
</feature>
<organism evidence="2 3">
    <name type="scientific">Cylindrotheca closterium</name>
    <dbReference type="NCBI Taxonomy" id="2856"/>
    <lineage>
        <taxon>Eukaryota</taxon>
        <taxon>Sar</taxon>
        <taxon>Stramenopiles</taxon>
        <taxon>Ochrophyta</taxon>
        <taxon>Bacillariophyta</taxon>
        <taxon>Bacillariophyceae</taxon>
        <taxon>Bacillariophycidae</taxon>
        <taxon>Bacillariales</taxon>
        <taxon>Bacillariaceae</taxon>
        <taxon>Cylindrotheca</taxon>
    </lineage>
</organism>
<proteinExistence type="predicted"/>
<name>A0AAD2FMX7_9STRA</name>
<keyword evidence="3" id="KW-1185">Reference proteome</keyword>
<evidence type="ECO:0000313" key="2">
    <source>
        <dbReference type="EMBL" id="CAJ1946589.1"/>
    </source>
</evidence>
<comment type="caution">
    <text evidence="2">The sequence shown here is derived from an EMBL/GenBank/DDBJ whole genome shotgun (WGS) entry which is preliminary data.</text>
</comment>
<evidence type="ECO:0000256" key="1">
    <source>
        <dbReference type="SAM" id="SignalP"/>
    </source>
</evidence>
<protein>
    <submittedName>
        <fullName evidence="2">Uncharacterized protein</fullName>
    </submittedName>
</protein>
<evidence type="ECO:0000313" key="3">
    <source>
        <dbReference type="Proteomes" id="UP001295423"/>
    </source>
</evidence>